<keyword evidence="2" id="KW-1185">Reference proteome</keyword>
<dbReference type="EMBL" id="CP111016">
    <property type="protein sequence ID" value="WAR04267.1"/>
    <property type="molecule type" value="Genomic_DNA"/>
</dbReference>
<proteinExistence type="predicted"/>
<protein>
    <submittedName>
        <fullName evidence="1">Uncharacterized protein</fullName>
    </submittedName>
</protein>
<evidence type="ECO:0000313" key="1">
    <source>
        <dbReference type="EMBL" id="WAR04267.1"/>
    </source>
</evidence>
<gene>
    <name evidence="1" type="ORF">MAR_019636</name>
</gene>
<accession>A0ABY7E2M5</accession>
<evidence type="ECO:0000313" key="2">
    <source>
        <dbReference type="Proteomes" id="UP001164746"/>
    </source>
</evidence>
<reference evidence="1" key="1">
    <citation type="submission" date="2022-11" db="EMBL/GenBank/DDBJ databases">
        <title>Centuries of genome instability and evolution in soft-shell clam transmissible cancer (bioRxiv).</title>
        <authorList>
            <person name="Hart S.F.M."/>
            <person name="Yonemitsu M.A."/>
            <person name="Giersch R.M."/>
            <person name="Beal B.F."/>
            <person name="Arriagada G."/>
            <person name="Davis B.W."/>
            <person name="Ostrander E.A."/>
            <person name="Goff S.P."/>
            <person name="Metzger M.J."/>
        </authorList>
    </citation>
    <scope>NUCLEOTIDE SEQUENCE</scope>
    <source>
        <strain evidence="1">MELC-2E11</strain>
        <tissue evidence="1">Siphon/mantle</tissue>
    </source>
</reference>
<organism evidence="1 2">
    <name type="scientific">Mya arenaria</name>
    <name type="common">Soft-shell clam</name>
    <dbReference type="NCBI Taxonomy" id="6604"/>
    <lineage>
        <taxon>Eukaryota</taxon>
        <taxon>Metazoa</taxon>
        <taxon>Spiralia</taxon>
        <taxon>Lophotrochozoa</taxon>
        <taxon>Mollusca</taxon>
        <taxon>Bivalvia</taxon>
        <taxon>Autobranchia</taxon>
        <taxon>Heteroconchia</taxon>
        <taxon>Euheterodonta</taxon>
        <taxon>Imparidentia</taxon>
        <taxon>Neoheterodontei</taxon>
        <taxon>Myida</taxon>
        <taxon>Myoidea</taxon>
        <taxon>Myidae</taxon>
        <taxon>Mya</taxon>
    </lineage>
</organism>
<dbReference type="Proteomes" id="UP001164746">
    <property type="component" value="Chromosome 5"/>
</dbReference>
<sequence length="102" mass="11494">GVLIFLSGLAHLVESGSYMGNIGWKLLEVSHLMYALGQWYTVATTELSVILTQQFQDLRRVKVARNQGITMSHPLGHILPTQHNMALVYFGMEYQTLVTVIF</sequence>
<feature type="non-terminal residue" evidence="1">
    <location>
        <position position="1"/>
    </location>
</feature>
<name>A0ABY7E2M5_MYAAR</name>